<dbReference type="EMBL" id="CAWUHB010000003">
    <property type="protein sequence ID" value="CAK7210996.1"/>
    <property type="molecule type" value="Genomic_DNA"/>
</dbReference>
<sequence>MSTLHVDGLFGLVRDTPDMLSLLRLAAITVVFGLVARIVYNLFLHPLRVVPGPWSFAATGFPRYRMYASGDAHKILRDLHIQYGNIVRVGPNEVSFAAAHAWNDVFGQKRMPSGTSTDNGHGGHAYLDNPKEQLFYGSITRAGSLLNMPQADHTVARKSVNGAFSAKAVADQEPLVQRHADQLIAILQSDAQKKGTAAGNVVDIAAYSNWAFFDIIGDLAFGEPFGSLVDGTEHAWVAMIPKAVKGTVLVANLQRLLGKSVARIAVWLSMTHEQRNRIVWHRTLTSEKVDRRAALGPGRPDFMTNMLENTSFWNLDRLHGSLATFITAGSETSATTMSAAILFLTTTPTVSSKPGGPLSPLEKLTAEVRGAFASDADIKFASVRNLPYLGAVIDEALRMHPPAVWGFNRQARAGGITVAGGKVYLPEDTVLTVCHYAMFRNPRNFALADKFVPERWLGEDERFANDQHDAFQPFSYGPRNCIGRYLANAEMRTILARIVYNFDLAIQPESRNWAADQKAYAFWSKGPLMVAVSERADKA</sequence>
<keyword evidence="9" id="KW-1133">Transmembrane helix</keyword>
<evidence type="ECO:0000313" key="11">
    <source>
        <dbReference type="Proteomes" id="UP001642405"/>
    </source>
</evidence>
<dbReference type="SUPFAM" id="SSF48264">
    <property type="entry name" value="Cytochrome P450"/>
    <property type="match status" value="1"/>
</dbReference>
<reference evidence="10 11" key="1">
    <citation type="submission" date="2024-01" db="EMBL/GenBank/DDBJ databases">
        <authorList>
            <person name="Allen C."/>
            <person name="Tagirdzhanova G."/>
        </authorList>
    </citation>
    <scope>NUCLEOTIDE SEQUENCE [LARGE SCALE GENOMIC DNA]</scope>
</reference>
<keyword evidence="5 8" id="KW-0560">Oxidoreductase</keyword>
<comment type="cofactor">
    <cofactor evidence="1">
        <name>heme</name>
        <dbReference type="ChEBI" id="CHEBI:30413"/>
    </cofactor>
</comment>
<keyword evidence="4 8" id="KW-0479">Metal-binding</keyword>
<evidence type="ECO:0000256" key="2">
    <source>
        <dbReference type="ARBA" id="ARBA00010617"/>
    </source>
</evidence>
<dbReference type="PANTHER" id="PTHR24305:SF29">
    <property type="entry name" value="BENZOATE-PARA-HYDROXYLASE"/>
    <property type="match status" value="1"/>
</dbReference>
<keyword evidence="9" id="KW-0472">Membrane</keyword>
<dbReference type="Gene3D" id="1.10.630.10">
    <property type="entry name" value="Cytochrome P450"/>
    <property type="match status" value="1"/>
</dbReference>
<evidence type="ECO:0000256" key="8">
    <source>
        <dbReference type="RuleBase" id="RU000461"/>
    </source>
</evidence>
<dbReference type="InterPro" id="IPR036396">
    <property type="entry name" value="Cyt_P450_sf"/>
</dbReference>
<dbReference type="PRINTS" id="PR00463">
    <property type="entry name" value="EP450I"/>
</dbReference>
<dbReference type="Proteomes" id="UP001642405">
    <property type="component" value="Unassembled WGS sequence"/>
</dbReference>
<evidence type="ECO:0000256" key="9">
    <source>
        <dbReference type="SAM" id="Phobius"/>
    </source>
</evidence>
<keyword evidence="3 8" id="KW-0349">Heme</keyword>
<evidence type="ECO:0000313" key="10">
    <source>
        <dbReference type="EMBL" id="CAK7210996.1"/>
    </source>
</evidence>
<evidence type="ECO:0000256" key="4">
    <source>
        <dbReference type="ARBA" id="ARBA00022723"/>
    </source>
</evidence>
<evidence type="ECO:0008006" key="12">
    <source>
        <dbReference type="Google" id="ProtNLM"/>
    </source>
</evidence>
<protein>
    <recommendedName>
        <fullName evidence="12">Cytochrome P450 monooxygenase</fullName>
    </recommendedName>
</protein>
<comment type="caution">
    <text evidence="10">The sequence shown here is derived from an EMBL/GenBank/DDBJ whole genome shotgun (WGS) entry which is preliminary data.</text>
</comment>
<dbReference type="PRINTS" id="PR00385">
    <property type="entry name" value="P450"/>
</dbReference>
<comment type="similarity">
    <text evidence="2 8">Belongs to the cytochrome P450 family.</text>
</comment>
<dbReference type="InterPro" id="IPR001128">
    <property type="entry name" value="Cyt_P450"/>
</dbReference>
<evidence type="ECO:0000256" key="5">
    <source>
        <dbReference type="ARBA" id="ARBA00023002"/>
    </source>
</evidence>
<accession>A0ABP0AV38</accession>
<dbReference type="InterPro" id="IPR050121">
    <property type="entry name" value="Cytochrome_P450_monoxygenase"/>
</dbReference>
<organism evidence="10 11">
    <name type="scientific">Sporothrix curviconia</name>
    <dbReference type="NCBI Taxonomy" id="1260050"/>
    <lineage>
        <taxon>Eukaryota</taxon>
        <taxon>Fungi</taxon>
        <taxon>Dikarya</taxon>
        <taxon>Ascomycota</taxon>
        <taxon>Pezizomycotina</taxon>
        <taxon>Sordariomycetes</taxon>
        <taxon>Sordariomycetidae</taxon>
        <taxon>Ophiostomatales</taxon>
        <taxon>Ophiostomataceae</taxon>
        <taxon>Sporothrix</taxon>
    </lineage>
</organism>
<keyword evidence="11" id="KW-1185">Reference proteome</keyword>
<gene>
    <name evidence="10" type="ORF">SCUCBS95973_000980</name>
</gene>
<dbReference type="InterPro" id="IPR017972">
    <property type="entry name" value="Cyt_P450_CS"/>
</dbReference>
<dbReference type="Pfam" id="PF00067">
    <property type="entry name" value="p450"/>
    <property type="match status" value="1"/>
</dbReference>
<evidence type="ECO:0000256" key="7">
    <source>
        <dbReference type="ARBA" id="ARBA00023033"/>
    </source>
</evidence>
<proteinExistence type="inferred from homology"/>
<dbReference type="PANTHER" id="PTHR24305">
    <property type="entry name" value="CYTOCHROME P450"/>
    <property type="match status" value="1"/>
</dbReference>
<keyword evidence="6 8" id="KW-0408">Iron</keyword>
<evidence type="ECO:0000256" key="6">
    <source>
        <dbReference type="ARBA" id="ARBA00023004"/>
    </source>
</evidence>
<feature type="transmembrane region" description="Helical" evidence="9">
    <location>
        <begin position="20"/>
        <end position="40"/>
    </location>
</feature>
<keyword evidence="7 8" id="KW-0503">Monooxygenase</keyword>
<dbReference type="InterPro" id="IPR002401">
    <property type="entry name" value="Cyt_P450_E_grp-I"/>
</dbReference>
<dbReference type="CDD" id="cd11058">
    <property type="entry name" value="CYP60B-like"/>
    <property type="match status" value="1"/>
</dbReference>
<evidence type="ECO:0000256" key="1">
    <source>
        <dbReference type="ARBA" id="ARBA00001971"/>
    </source>
</evidence>
<name>A0ABP0AV38_9PEZI</name>
<evidence type="ECO:0000256" key="3">
    <source>
        <dbReference type="ARBA" id="ARBA00022617"/>
    </source>
</evidence>
<keyword evidence="9" id="KW-0812">Transmembrane</keyword>
<dbReference type="PROSITE" id="PS00086">
    <property type="entry name" value="CYTOCHROME_P450"/>
    <property type="match status" value="1"/>
</dbReference>